<dbReference type="Gene3D" id="2.20.28.230">
    <property type="match status" value="1"/>
</dbReference>
<sequence>MELKHLLMWLLLGSIMETRAEKCPPLSTTEFADVAAETYPLKTKLRYECDNGYRRRSGNSLTIRCLNVSGTAAWVHDELVCIDEKFLFSKNHTAKLNSTQEPARETQSPAPLKKVNNSSFCGMPKTVLHASLSVKQQYSVGQVIHFTCPTEYNEQLPNTGTITCMNVTGRIKWMPLDKPCTNGSSPMNKQLSHLIEAGKIFLWHHNNVMTCSQRVCTLPTQEQPKKKPLGFFILLGVQDGEISDHRTLTVVAVMLMGRA</sequence>
<evidence type="ECO:0000256" key="12">
    <source>
        <dbReference type="ARBA" id="ARBA00023180"/>
    </source>
</evidence>
<name>A0A669QA03_PHACC</name>
<evidence type="ECO:0000256" key="1">
    <source>
        <dbReference type="ARBA" id="ARBA00002381"/>
    </source>
</evidence>
<proteinExistence type="predicted"/>
<dbReference type="InterPro" id="IPR015486">
    <property type="entry name" value="IL-2_rcpt_alpha"/>
</dbReference>
<comment type="caution">
    <text evidence="14">Lacks conserved residue(s) required for the propagation of feature annotation.</text>
</comment>
<dbReference type="GO" id="GO:0006954">
    <property type="term" value="P:inflammatory response"/>
    <property type="evidence" value="ECO:0007669"/>
    <property type="project" value="TreeGrafter"/>
</dbReference>
<dbReference type="PANTHER" id="PTHR10573:SF0">
    <property type="entry name" value="INTERLEUKIN-2 RECEPTOR SUBUNIT ALPHA"/>
    <property type="match status" value="1"/>
</dbReference>
<comment type="subcellular location">
    <subcellularLocation>
        <location evidence="2">Membrane</location>
        <topology evidence="2">Single-pass type I membrane protein</topology>
    </subcellularLocation>
</comment>
<reference evidence="17" key="2">
    <citation type="submission" date="2025-09" db="UniProtKB">
        <authorList>
            <consortium name="Ensembl"/>
        </authorList>
    </citation>
    <scope>IDENTIFICATION</scope>
</reference>
<evidence type="ECO:0000256" key="4">
    <source>
        <dbReference type="ARBA" id="ARBA00022692"/>
    </source>
</evidence>
<evidence type="ECO:0000313" key="18">
    <source>
        <dbReference type="Proteomes" id="UP000472261"/>
    </source>
</evidence>
<dbReference type="OMA" id="TILNCEC"/>
<keyword evidence="9" id="KW-0472">Membrane</keyword>
<keyword evidence="5 15" id="KW-0732">Signal</keyword>
<feature type="domain" description="Sushi" evidence="16">
    <location>
        <begin position="21"/>
        <end position="83"/>
    </location>
</feature>
<dbReference type="SMART" id="SM00032">
    <property type="entry name" value="CCP"/>
    <property type="match status" value="2"/>
</dbReference>
<evidence type="ECO:0000256" key="5">
    <source>
        <dbReference type="ARBA" id="ARBA00022729"/>
    </source>
</evidence>
<dbReference type="GO" id="GO:0019976">
    <property type="term" value="F:interleukin-2 binding"/>
    <property type="evidence" value="ECO:0007669"/>
    <property type="project" value="InterPro"/>
</dbReference>
<keyword evidence="18" id="KW-1185">Reference proteome</keyword>
<feature type="signal peptide" evidence="15">
    <location>
        <begin position="1"/>
        <end position="20"/>
    </location>
</feature>
<evidence type="ECO:0000256" key="6">
    <source>
        <dbReference type="ARBA" id="ARBA00022737"/>
    </source>
</evidence>
<dbReference type="Ensembl" id="ENSPCLT00000023356.1">
    <property type="protein sequence ID" value="ENSPCLP00000017509.1"/>
    <property type="gene ID" value="ENSPCLG00000014586.1"/>
</dbReference>
<feature type="disulfide bond" evidence="14">
    <location>
        <begin position="121"/>
        <end position="164"/>
    </location>
</feature>
<dbReference type="AlphaFoldDB" id="A0A669QA03"/>
<evidence type="ECO:0000256" key="11">
    <source>
        <dbReference type="ARBA" id="ARBA00023170"/>
    </source>
</evidence>
<keyword evidence="4" id="KW-0812">Transmembrane</keyword>
<evidence type="ECO:0000313" key="17">
    <source>
        <dbReference type="Ensembl" id="ENSPCLP00000017509.1"/>
    </source>
</evidence>
<keyword evidence="14" id="KW-0768">Sushi</keyword>
<keyword evidence="8" id="KW-1133">Transmembrane helix</keyword>
<comment type="function">
    <text evidence="1">Receptor for interleukin-2. The receptor is involved in the regulation of immune tolerance by controlling regulatory T cells (TREGs) activity. TREGs suppress the activation and expansion of autoreactive T-cells.</text>
</comment>
<dbReference type="CDD" id="cd00033">
    <property type="entry name" value="CCP"/>
    <property type="match status" value="2"/>
</dbReference>
<dbReference type="Gene3D" id="2.10.70.10">
    <property type="entry name" value="Complement Module, domain 1"/>
    <property type="match status" value="1"/>
</dbReference>
<keyword evidence="7" id="KW-0391">Immunity</keyword>
<evidence type="ECO:0000256" key="3">
    <source>
        <dbReference type="ARBA" id="ARBA00013445"/>
    </source>
</evidence>
<keyword evidence="12" id="KW-0325">Glycoprotein</keyword>
<dbReference type="InterPro" id="IPR035976">
    <property type="entry name" value="Sushi/SCR/CCP_sf"/>
</dbReference>
<gene>
    <name evidence="17" type="primary">LOC116239606</name>
</gene>
<dbReference type="Proteomes" id="UP000472261">
    <property type="component" value="Unplaced"/>
</dbReference>
<evidence type="ECO:0000256" key="10">
    <source>
        <dbReference type="ARBA" id="ARBA00023157"/>
    </source>
</evidence>
<keyword evidence="10 14" id="KW-1015">Disulfide bond</keyword>
<dbReference type="InterPro" id="IPR000436">
    <property type="entry name" value="Sushi_SCR_CCP_dom"/>
</dbReference>
<dbReference type="GO" id="GO:0016020">
    <property type="term" value="C:membrane"/>
    <property type="evidence" value="ECO:0007669"/>
    <property type="project" value="UniProtKB-SubCell"/>
</dbReference>
<protein>
    <recommendedName>
        <fullName evidence="3">Interleukin-2 receptor subunit alpha</fullName>
    </recommendedName>
</protein>
<evidence type="ECO:0000256" key="9">
    <source>
        <dbReference type="ARBA" id="ARBA00023136"/>
    </source>
</evidence>
<evidence type="ECO:0000256" key="14">
    <source>
        <dbReference type="PROSITE-ProRule" id="PRU00302"/>
    </source>
</evidence>
<evidence type="ECO:0000259" key="16">
    <source>
        <dbReference type="PROSITE" id="PS50923"/>
    </source>
</evidence>
<evidence type="ECO:0000256" key="7">
    <source>
        <dbReference type="ARBA" id="ARBA00022859"/>
    </source>
</evidence>
<dbReference type="PANTHER" id="PTHR10573">
    <property type="entry name" value="INTERLEUKIN-2 RECEPTOR ALPHA CHAIN"/>
    <property type="match status" value="1"/>
</dbReference>
<evidence type="ECO:0000256" key="8">
    <source>
        <dbReference type="ARBA" id="ARBA00022989"/>
    </source>
</evidence>
<reference evidence="17" key="1">
    <citation type="submission" date="2025-08" db="UniProtKB">
        <authorList>
            <consortium name="Ensembl"/>
        </authorList>
    </citation>
    <scope>IDENTIFICATION</scope>
</reference>
<comment type="subunit">
    <text evidence="13">Non-covalent dimer of an alpha and a beta subunit. IL2R exists in 3 different forms: a high affinity dimer, an intermediate affinity monomer (beta subunit), and a low affinity monomer (alpha subunit). The high and intermediate affinity forms also associate with a gamma subunit.</text>
</comment>
<accession>A0A669QA03</accession>
<dbReference type="SUPFAM" id="SSF57535">
    <property type="entry name" value="Complement control module/SCR domain"/>
    <property type="match status" value="2"/>
</dbReference>
<feature type="chain" id="PRO_5025691470" description="Interleukin-2 receptor subunit alpha" evidence="15">
    <location>
        <begin position="21"/>
        <end position="259"/>
    </location>
</feature>
<dbReference type="PROSITE" id="PS50923">
    <property type="entry name" value="SUSHI"/>
    <property type="match status" value="2"/>
</dbReference>
<feature type="domain" description="Sushi" evidence="16">
    <location>
        <begin position="119"/>
        <end position="182"/>
    </location>
</feature>
<keyword evidence="6" id="KW-0677">Repeat</keyword>
<evidence type="ECO:0000256" key="13">
    <source>
        <dbReference type="ARBA" id="ARBA00025938"/>
    </source>
</evidence>
<organism evidence="17 18">
    <name type="scientific">Phasianus colchicus</name>
    <name type="common">Common pheasant</name>
    <dbReference type="NCBI Taxonomy" id="9054"/>
    <lineage>
        <taxon>Eukaryota</taxon>
        <taxon>Metazoa</taxon>
        <taxon>Chordata</taxon>
        <taxon>Craniata</taxon>
        <taxon>Vertebrata</taxon>
        <taxon>Euteleostomi</taxon>
        <taxon>Archelosauria</taxon>
        <taxon>Archosauria</taxon>
        <taxon>Dinosauria</taxon>
        <taxon>Saurischia</taxon>
        <taxon>Theropoda</taxon>
        <taxon>Coelurosauria</taxon>
        <taxon>Aves</taxon>
        <taxon>Neognathae</taxon>
        <taxon>Galloanserae</taxon>
        <taxon>Galliformes</taxon>
        <taxon>Phasianidae</taxon>
        <taxon>Phasianinae</taxon>
        <taxon>Phasianus</taxon>
    </lineage>
</organism>
<dbReference type="GO" id="GO:0004911">
    <property type="term" value="F:interleukin-2 receptor activity"/>
    <property type="evidence" value="ECO:0007669"/>
    <property type="project" value="InterPro"/>
</dbReference>
<keyword evidence="11" id="KW-0675">Receptor</keyword>
<dbReference type="Pfam" id="PF00084">
    <property type="entry name" value="Sushi"/>
    <property type="match status" value="2"/>
</dbReference>
<evidence type="ECO:0000256" key="15">
    <source>
        <dbReference type="SAM" id="SignalP"/>
    </source>
</evidence>
<evidence type="ECO:0000256" key="2">
    <source>
        <dbReference type="ARBA" id="ARBA00004479"/>
    </source>
</evidence>
<dbReference type="GO" id="GO:0002376">
    <property type="term" value="P:immune system process"/>
    <property type="evidence" value="ECO:0007669"/>
    <property type="project" value="UniProtKB-KW"/>
</dbReference>